<gene>
    <name evidence="2" type="ORF">C4520_06275</name>
</gene>
<proteinExistence type="predicted"/>
<sequence length="263" mass="29383">MMNIEESHFYCETLEHEQLHGAADIAFFSDVALTSGGPILELGCGIGRISIPLAMSGVDVVGLDISLGLLESFRRKIDSCPSDIRQRIRLLRADMRRFALRERFRCIICSSNTLLLSGSDDDLAETIACAATHLLDNGIAVFDVDSIDDDMEAALQEYSIAAVPDAVFTAPDGRILQRTHRLKLVPSQCGAVRVAVSYEYFTADGRKYAERSEKLAFIRPDKLLSLVKNSGLNIIETYGWYDRRPFNRNERKLLIVAGKREHQ</sequence>
<dbReference type="CDD" id="cd02440">
    <property type="entry name" value="AdoMet_MTases"/>
    <property type="match status" value="1"/>
</dbReference>
<dbReference type="Gene3D" id="3.40.50.150">
    <property type="entry name" value="Vaccinia Virus protein VP39"/>
    <property type="match status" value="1"/>
</dbReference>
<feature type="domain" description="Methyltransferase" evidence="1">
    <location>
        <begin position="39"/>
        <end position="138"/>
    </location>
</feature>
<dbReference type="GO" id="GO:0008168">
    <property type="term" value="F:methyltransferase activity"/>
    <property type="evidence" value="ECO:0007669"/>
    <property type="project" value="UniProtKB-KW"/>
</dbReference>
<dbReference type="Pfam" id="PF13649">
    <property type="entry name" value="Methyltransf_25"/>
    <property type="match status" value="1"/>
</dbReference>
<dbReference type="AlphaFoldDB" id="A0A3A4NYC0"/>
<evidence type="ECO:0000259" key="1">
    <source>
        <dbReference type="Pfam" id="PF13649"/>
    </source>
</evidence>
<name>A0A3A4NYC0_ABYX5</name>
<dbReference type="EMBL" id="QZKU01000045">
    <property type="protein sequence ID" value="RJP23555.1"/>
    <property type="molecule type" value="Genomic_DNA"/>
</dbReference>
<keyword evidence="2" id="KW-0808">Transferase</keyword>
<keyword evidence="2" id="KW-0489">Methyltransferase</keyword>
<dbReference type="GO" id="GO:0032259">
    <property type="term" value="P:methylation"/>
    <property type="evidence" value="ECO:0007669"/>
    <property type="project" value="UniProtKB-KW"/>
</dbReference>
<dbReference type="InterPro" id="IPR041698">
    <property type="entry name" value="Methyltransf_25"/>
</dbReference>
<dbReference type="SUPFAM" id="SSF53335">
    <property type="entry name" value="S-adenosyl-L-methionine-dependent methyltransferases"/>
    <property type="match status" value="1"/>
</dbReference>
<dbReference type="InterPro" id="IPR029063">
    <property type="entry name" value="SAM-dependent_MTases_sf"/>
</dbReference>
<dbReference type="Proteomes" id="UP000265882">
    <property type="component" value="Unassembled WGS sequence"/>
</dbReference>
<dbReference type="Gene3D" id="2.20.130.10">
    <property type="entry name" value="CAC2371-like domains"/>
    <property type="match status" value="1"/>
</dbReference>
<accession>A0A3A4NYC0</accession>
<evidence type="ECO:0000313" key="2">
    <source>
        <dbReference type="EMBL" id="RJP23555.1"/>
    </source>
</evidence>
<evidence type="ECO:0000313" key="3">
    <source>
        <dbReference type="Proteomes" id="UP000265882"/>
    </source>
</evidence>
<comment type="caution">
    <text evidence="2">The sequence shown here is derived from an EMBL/GenBank/DDBJ whole genome shotgun (WGS) entry which is preliminary data.</text>
</comment>
<reference evidence="2 3" key="1">
    <citation type="journal article" date="2017" name="ISME J.">
        <title>Energy and carbon metabolisms in a deep terrestrial subsurface fluid microbial community.</title>
        <authorList>
            <person name="Momper L."/>
            <person name="Jungbluth S.P."/>
            <person name="Lee M.D."/>
            <person name="Amend J.P."/>
        </authorList>
    </citation>
    <scope>NUCLEOTIDE SEQUENCE [LARGE SCALE GENOMIC DNA]</scope>
    <source>
        <strain evidence="2">SURF_5</strain>
    </source>
</reference>
<organism evidence="2 3">
    <name type="scientific">Abyssobacteria bacterium (strain SURF_5)</name>
    <dbReference type="NCBI Taxonomy" id="2093360"/>
    <lineage>
        <taxon>Bacteria</taxon>
        <taxon>Pseudomonadati</taxon>
        <taxon>Candidatus Hydrogenedentota</taxon>
        <taxon>Candidatus Abyssobacteria</taxon>
    </lineage>
</organism>
<protein>
    <submittedName>
        <fullName evidence="2">Class I SAM-dependent methyltransferase</fullName>
    </submittedName>
</protein>